<name>W8CK56_SINHE</name>
<evidence type="ECO:0000256" key="3">
    <source>
        <dbReference type="ARBA" id="ARBA00023295"/>
    </source>
</evidence>
<accession>W8CK56</accession>
<dbReference type="InterPro" id="IPR000490">
    <property type="entry name" value="Glyco_hydro_17"/>
</dbReference>
<dbReference type="EC" id="3.2.1.39" evidence="6"/>
<dbReference type="InterPro" id="IPR044965">
    <property type="entry name" value="Glyco_hydro_17_plant"/>
</dbReference>
<protein>
    <submittedName>
        <fullName evidence="6">Beta-1,3-glucanase</fullName>
        <ecNumber evidence="6">3.2.1.39</ecNumber>
    </submittedName>
</protein>
<evidence type="ECO:0000313" key="6">
    <source>
        <dbReference type="EMBL" id="AGG39585.1"/>
    </source>
</evidence>
<organism evidence="6">
    <name type="scientific">Sinopodophyllum hexandrum</name>
    <name type="common">Himalayan may apple</name>
    <name type="synonym">Podophyllum hexandrum</name>
    <dbReference type="NCBI Taxonomy" id="93608"/>
    <lineage>
        <taxon>Eukaryota</taxon>
        <taxon>Viridiplantae</taxon>
        <taxon>Streptophyta</taxon>
        <taxon>Embryophyta</taxon>
        <taxon>Tracheophyta</taxon>
        <taxon>Spermatophyta</taxon>
        <taxon>Magnoliopsida</taxon>
        <taxon>Ranunculales</taxon>
        <taxon>Berberidaceae</taxon>
        <taxon>Podophylloideae</taxon>
        <taxon>Podophylleae</taxon>
        <taxon>Sinopodophyllum</taxon>
    </lineage>
</organism>
<dbReference type="Gene3D" id="3.20.20.80">
    <property type="entry name" value="Glycosidases"/>
    <property type="match status" value="1"/>
</dbReference>
<keyword evidence="3 5" id="KW-0326">Glycosidase</keyword>
<evidence type="ECO:0000256" key="1">
    <source>
        <dbReference type="ARBA" id="ARBA00008773"/>
    </source>
</evidence>
<sequence length="310" mass="33861">MRIYDPDQATLEALRDSNIELMLGVPNSDLQSLANDANAANTWVTNNVQNFANVNFRYIAVGNEVSPTNGDADKVSFVLPAMRNIQAALASAGLQDQIKVSTATYNGLANPSYPPSHGSFDTGVQSFLDPIIGYLVSIGSPLLVNVYPYFSFVDMQPDKLSYATFTKTDVEFTDNGLSYSNLFDAIVDATYAALEKAGAPNLGIVISESGWPSAGATYATIDNAKTYNQNLINHVKNGTPKKPGALETYIFAMFNENLKSPEMRRILGCSSPTNSQLMTLISLKRSNNQANMYYTYETVLVYDSRTNKDN</sequence>
<comment type="similarity">
    <text evidence="1 4">Belongs to the glycosyl hydrolase 17 family.</text>
</comment>
<dbReference type="GO" id="GO:0042973">
    <property type="term" value="F:glucan endo-1,3-beta-D-glucosidase activity"/>
    <property type="evidence" value="ECO:0007669"/>
    <property type="project" value="UniProtKB-EC"/>
</dbReference>
<dbReference type="GO" id="GO:0005975">
    <property type="term" value="P:carbohydrate metabolic process"/>
    <property type="evidence" value="ECO:0007669"/>
    <property type="project" value="InterPro"/>
</dbReference>
<evidence type="ECO:0000256" key="5">
    <source>
        <dbReference type="RuleBase" id="RU004336"/>
    </source>
</evidence>
<dbReference type="PROSITE" id="PS00587">
    <property type="entry name" value="GLYCOSYL_HYDROL_F17"/>
    <property type="match status" value="1"/>
</dbReference>
<dbReference type="AlphaFoldDB" id="W8CK56"/>
<dbReference type="Pfam" id="PF00332">
    <property type="entry name" value="Glyco_hydro_17"/>
    <property type="match status" value="1"/>
</dbReference>
<dbReference type="FunFam" id="3.20.20.80:FF:000010">
    <property type="entry name" value="glucan endo-1,3-beta-glucosidase, basic"/>
    <property type="match status" value="1"/>
</dbReference>
<reference evidence="6" key="1">
    <citation type="submission" date="2012-08" db="EMBL/GenBank/DDBJ databases">
        <title>Identification of germination specific proteins in Podophyllum hexandrum Royle.</title>
        <authorList>
            <person name="Dogra V."/>
            <person name="Sreenivasulu Y."/>
        </authorList>
    </citation>
    <scope>NUCLEOTIDE SEQUENCE</scope>
</reference>
<evidence type="ECO:0000256" key="4">
    <source>
        <dbReference type="RuleBase" id="RU004335"/>
    </source>
</evidence>
<dbReference type="SUPFAM" id="SSF51445">
    <property type="entry name" value="(Trans)glycosidases"/>
    <property type="match status" value="1"/>
</dbReference>
<dbReference type="InterPro" id="IPR017853">
    <property type="entry name" value="GH"/>
</dbReference>
<dbReference type="EMBL" id="JX560176">
    <property type="protein sequence ID" value="AGG39585.1"/>
    <property type="molecule type" value="mRNA"/>
</dbReference>
<proteinExistence type="evidence at transcript level"/>
<dbReference type="PANTHER" id="PTHR32227">
    <property type="entry name" value="GLUCAN ENDO-1,3-BETA-GLUCOSIDASE BG1-RELATED-RELATED"/>
    <property type="match status" value="1"/>
</dbReference>
<evidence type="ECO:0000256" key="2">
    <source>
        <dbReference type="ARBA" id="ARBA00022801"/>
    </source>
</evidence>
<keyword evidence="2 5" id="KW-0378">Hydrolase</keyword>